<feature type="transmembrane region" description="Helical" evidence="1">
    <location>
        <begin position="144"/>
        <end position="163"/>
    </location>
</feature>
<accession>A0A330LXM4</accession>
<dbReference type="AlphaFoldDB" id="A0A330LXM4"/>
<reference evidence="4" key="1">
    <citation type="submission" date="2018-06" db="EMBL/GenBank/DDBJ databases">
        <authorList>
            <person name="Cea G.-C."/>
            <person name="William W."/>
        </authorList>
    </citation>
    <scope>NUCLEOTIDE SEQUENCE [LARGE SCALE GENOMIC DNA]</scope>
    <source>
        <strain evidence="4">DB21MT-2</strain>
    </source>
</reference>
<keyword evidence="1" id="KW-0812">Transmembrane</keyword>
<protein>
    <submittedName>
        <fullName evidence="3">Transporter, putative</fullName>
    </submittedName>
</protein>
<dbReference type="KEGG" id="sbk:SHEWBE_1140"/>
<feature type="transmembrane region" description="Helical" evidence="1">
    <location>
        <begin position="205"/>
        <end position="222"/>
    </location>
</feature>
<name>A0A330LXM4_9GAMM</name>
<keyword evidence="1" id="KW-1133">Transmembrane helix</keyword>
<keyword evidence="1" id="KW-0472">Membrane</keyword>
<evidence type="ECO:0000256" key="1">
    <source>
        <dbReference type="SAM" id="Phobius"/>
    </source>
</evidence>
<evidence type="ECO:0000313" key="3">
    <source>
        <dbReference type="EMBL" id="SQH75109.1"/>
    </source>
</evidence>
<feature type="domain" description="Mechanosensitive ion channel inner membrane" evidence="2">
    <location>
        <begin position="130"/>
        <end position="240"/>
    </location>
</feature>
<dbReference type="Proteomes" id="UP000250123">
    <property type="component" value="Chromosome SHEWBE"/>
</dbReference>
<gene>
    <name evidence="3" type="ORF">SHEWBE_1140</name>
</gene>
<evidence type="ECO:0000259" key="2">
    <source>
        <dbReference type="Pfam" id="PF12794"/>
    </source>
</evidence>
<feature type="transmembrane region" description="Helical" evidence="1">
    <location>
        <begin position="112"/>
        <end position="132"/>
    </location>
</feature>
<sequence length="251" mass="29832">MLQSLPASPNQDKLQTKIQMRLLTSQHDLITQLWQSQDFYLSELTDLRVIYEQLTQQNIALKSILHEHLFGLPNANSIDKLWITDLFQSVKWLMSQTFWPDISVSFDEQSEYWSWWIILLVLCLVTQDLFSYSFRTLINSLLYLLYRFTYLLALNRGLLIGYFKGEKTMIRQGGIRFKSSIIMVIHLFSVMGFTEFINNSVLRYSIGRGAFIIFSIFLFRFYKDILSLSKKNKHRHQDDKNYCKDFYGQYC</sequence>
<dbReference type="EMBL" id="LS483452">
    <property type="protein sequence ID" value="SQH75109.1"/>
    <property type="molecule type" value="Genomic_DNA"/>
</dbReference>
<organism evidence="3 4">
    <name type="scientific">Shewanella benthica</name>
    <dbReference type="NCBI Taxonomy" id="43661"/>
    <lineage>
        <taxon>Bacteria</taxon>
        <taxon>Pseudomonadati</taxon>
        <taxon>Pseudomonadota</taxon>
        <taxon>Gammaproteobacteria</taxon>
        <taxon>Alteromonadales</taxon>
        <taxon>Shewanellaceae</taxon>
        <taxon>Shewanella</taxon>
    </lineage>
</organism>
<proteinExistence type="predicted"/>
<dbReference type="Pfam" id="PF12794">
    <property type="entry name" value="MscS_TM"/>
    <property type="match status" value="1"/>
</dbReference>
<dbReference type="InterPro" id="IPR025692">
    <property type="entry name" value="MscS_IM_dom1"/>
</dbReference>
<feature type="transmembrane region" description="Helical" evidence="1">
    <location>
        <begin position="175"/>
        <end position="193"/>
    </location>
</feature>
<evidence type="ECO:0000313" key="4">
    <source>
        <dbReference type="Proteomes" id="UP000250123"/>
    </source>
</evidence>